<dbReference type="Proteomes" id="UP000295192">
    <property type="component" value="Unassembled WGS sequence"/>
</dbReference>
<feature type="region of interest" description="Disordered" evidence="1">
    <location>
        <begin position="34"/>
        <end position="79"/>
    </location>
</feature>
<feature type="compositionally biased region" description="Low complexity" evidence="1">
    <location>
        <begin position="137"/>
        <end position="148"/>
    </location>
</feature>
<gene>
    <name evidence="2" type="ORF">AWZ03_015145</name>
</gene>
<feature type="compositionally biased region" description="Low complexity" evidence="1">
    <location>
        <begin position="68"/>
        <end position="78"/>
    </location>
</feature>
<feature type="compositionally biased region" description="Low complexity" evidence="1">
    <location>
        <begin position="239"/>
        <end position="259"/>
    </location>
</feature>
<feature type="compositionally biased region" description="Basic residues" evidence="1">
    <location>
        <begin position="118"/>
        <end position="132"/>
    </location>
</feature>
<sequence length="285" mass="29211">ASRVDSEAAIIESKVDKTQASSRLRKVVRVVRRKKRAVNDASESDGAGETAPGSAPAVTSAGDTKDLNNSNSNSNSASRHYYNAPLSEIEAVRAAHEAAVAVAASTSRPWTPMPPRKPQCKTKPKLKTKRHSLPNASGGNSSLLTSGLARRSSASMAKVESTHKKRDSTSNSNDSDNKSKTSENSDSSDSSSSASSDSSSSASSSSSSSSSSTTSSSSSALAANGRKGRRANGKATLHSSLPAATGAASSSSASLLAALKKPKLQTRSSGSVGKQYKDPSTNAYS</sequence>
<feature type="non-terminal residue" evidence="2">
    <location>
        <position position="1"/>
    </location>
</feature>
<dbReference type="AlphaFoldDB" id="A0A484ANG1"/>
<name>A0A484ANG1_DRONA</name>
<feature type="region of interest" description="Disordered" evidence="1">
    <location>
        <begin position="97"/>
        <end position="285"/>
    </location>
</feature>
<reference evidence="2 3" key="1">
    <citation type="journal article" date="2019" name="J. Hered.">
        <title>An Improved Genome Assembly for Drosophila navojoa, the Basal Species in the mojavensis Cluster.</title>
        <authorList>
            <person name="Vanderlinde T."/>
            <person name="Dupim E.G."/>
            <person name="Nazario-Yepiz N.O."/>
            <person name="Carvalho A.B."/>
        </authorList>
    </citation>
    <scope>NUCLEOTIDE SEQUENCE [LARGE SCALE GENOMIC DNA]</scope>
    <source>
        <strain evidence="2">Navoj_Jal97</strain>
        <tissue evidence="2">Whole organism</tissue>
    </source>
</reference>
<keyword evidence="3" id="KW-1185">Reference proteome</keyword>
<evidence type="ECO:0000256" key="1">
    <source>
        <dbReference type="SAM" id="MobiDB-lite"/>
    </source>
</evidence>
<comment type="caution">
    <text evidence="2">The sequence shown here is derived from an EMBL/GenBank/DDBJ whole genome shotgun (WGS) entry which is preliminary data.</text>
</comment>
<evidence type="ECO:0000313" key="3">
    <source>
        <dbReference type="Proteomes" id="UP000295192"/>
    </source>
</evidence>
<protein>
    <submittedName>
        <fullName evidence="2">Uncharacterized protein</fullName>
    </submittedName>
</protein>
<feature type="compositionally biased region" description="Low complexity" evidence="1">
    <location>
        <begin position="184"/>
        <end position="219"/>
    </location>
</feature>
<proteinExistence type="predicted"/>
<dbReference type="EMBL" id="LSRL02003570">
    <property type="protein sequence ID" value="TDG38433.1"/>
    <property type="molecule type" value="Genomic_DNA"/>
</dbReference>
<evidence type="ECO:0000313" key="2">
    <source>
        <dbReference type="EMBL" id="TDG38433.1"/>
    </source>
</evidence>
<feature type="compositionally biased region" description="Polar residues" evidence="1">
    <location>
        <begin position="265"/>
        <end position="285"/>
    </location>
</feature>
<accession>A0A484ANG1</accession>
<organism evidence="2 3">
    <name type="scientific">Drosophila navojoa</name>
    <name type="common">Fruit fly</name>
    <dbReference type="NCBI Taxonomy" id="7232"/>
    <lineage>
        <taxon>Eukaryota</taxon>
        <taxon>Metazoa</taxon>
        <taxon>Ecdysozoa</taxon>
        <taxon>Arthropoda</taxon>
        <taxon>Hexapoda</taxon>
        <taxon>Insecta</taxon>
        <taxon>Pterygota</taxon>
        <taxon>Neoptera</taxon>
        <taxon>Endopterygota</taxon>
        <taxon>Diptera</taxon>
        <taxon>Brachycera</taxon>
        <taxon>Muscomorpha</taxon>
        <taxon>Ephydroidea</taxon>
        <taxon>Drosophilidae</taxon>
        <taxon>Drosophila</taxon>
    </lineage>
</organism>